<dbReference type="AlphaFoldDB" id="A0AAV5W5S5"/>
<evidence type="ECO:0000313" key="2">
    <source>
        <dbReference type="Proteomes" id="UP001432322"/>
    </source>
</evidence>
<protein>
    <submittedName>
        <fullName evidence="1">Uncharacterized protein</fullName>
    </submittedName>
</protein>
<gene>
    <name evidence="1" type="ORF">PFISCL1PPCAC_17007</name>
</gene>
<proteinExistence type="predicted"/>
<reference evidence="1" key="1">
    <citation type="submission" date="2023-10" db="EMBL/GenBank/DDBJ databases">
        <title>Genome assembly of Pristionchus species.</title>
        <authorList>
            <person name="Yoshida K."/>
            <person name="Sommer R.J."/>
        </authorList>
    </citation>
    <scope>NUCLEOTIDE SEQUENCE</scope>
    <source>
        <strain evidence="1">RS5133</strain>
    </source>
</reference>
<feature type="non-terminal residue" evidence="1">
    <location>
        <position position="1"/>
    </location>
</feature>
<sequence>AIIERLRLLSSAIYCIQQEQSTMRKPICGRSELFCMKCSLEICSSRKKTNPTTEAVRICGPIPENVLSQINHVRSRDYLRKKSSTAVRIDFIDHFSNDARPWLREDIVRDSVALRDFIDRTLVFDQAMRMSVDEALAHDFLREVREIEKETTAPDTIVDCGNDSIEGWKRRIWEIIQANPF</sequence>
<organism evidence="1 2">
    <name type="scientific">Pristionchus fissidentatus</name>
    <dbReference type="NCBI Taxonomy" id="1538716"/>
    <lineage>
        <taxon>Eukaryota</taxon>
        <taxon>Metazoa</taxon>
        <taxon>Ecdysozoa</taxon>
        <taxon>Nematoda</taxon>
        <taxon>Chromadorea</taxon>
        <taxon>Rhabditida</taxon>
        <taxon>Rhabditina</taxon>
        <taxon>Diplogasteromorpha</taxon>
        <taxon>Diplogasteroidea</taxon>
        <taxon>Neodiplogasteridae</taxon>
        <taxon>Pristionchus</taxon>
    </lineage>
</organism>
<dbReference type="InterPro" id="IPR011009">
    <property type="entry name" value="Kinase-like_dom_sf"/>
</dbReference>
<evidence type="ECO:0000313" key="1">
    <source>
        <dbReference type="EMBL" id="GMT25710.1"/>
    </source>
</evidence>
<comment type="caution">
    <text evidence="1">The sequence shown here is derived from an EMBL/GenBank/DDBJ whole genome shotgun (WGS) entry which is preliminary data.</text>
</comment>
<dbReference type="Gene3D" id="1.10.510.10">
    <property type="entry name" value="Transferase(Phosphotransferase) domain 1"/>
    <property type="match status" value="1"/>
</dbReference>
<accession>A0AAV5W5S5</accession>
<dbReference type="EMBL" id="BTSY01000004">
    <property type="protein sequence ID" value="GMT25710.1"/>
    <property type="molecule type" value="Genomic_DNA"/>
</dbReference>
<dbReference type="SUPFAM" id="SSF56112">
    <property type="entry name" value="Protein kinase-like (PK-like)"/>
    <property type="match status" value="1"/>
</dbReference>
<name>A0AAV5W5S5_9BILA</name>
<keyword evidence="2" id="KW-1185">Reference proteome</keyword>
<dbReference type="Proteomes" id="UP001432322">
    <property type="component" value="Unassembled WGS sequence"/>
</dbReference>
<dbReference type="Gene3D" id="3.30.200.20">
    <property type="entry name" value="Phosphorylase Kinase, domain 1"/>
    <property type="match status" value="1"/>
</dbReference>